<dbReference type="OMA" id="CKSTYYF"/>
<evidence type="ECO:0000313" key="1">
    <source>
        <dbReference type="EMBL" id="EMR67605.1"/>
    </source>
</evidence>
<dbReference type="Pfam" id="PF14273">
    <property type="entry name" value="DUF4360"/>
    <property type="match status" value="1"/>
</dbReference>
<dbReference type="PANTHER" id="PTHR38847">
    <property type="match status" value="1"/>
</dbReference>
<accession>M7TLL5</accession>
<reference evidence="2" key="1">
    <citation type="journal article" date="2013" name="Genome Announc.">
        <title>Draft genome sequence of the grapevine dieback fungus Eutypa lata UCR-EL1.</title>
        <authorList>
            <person name="Blanco-Ulate B."/>
            <person name="Rolshausen P.E."/>
            <person name="Cantu D."/>
        </authorList>
    </citation>
    <scope>NUCLEOTIDE SEQUENCE [LARGE SCALE GENOMIC DNA]</scope>
    <source>
        <strain evidence="2">UCR-EL1</strain>
    </source>
</reference>
<protein>
    <submittedName>
        <fullName evidence="1">Putative secreted protein</fullName>
    </submittedName>
</protein>
<dbReference type="HOGENOM" id="CLU_083369_1_2_1"/>
<sequence length="147" mass="16281">MQQRDAFIAETGPGLTASSARKNCQLSVGITYPGGWQFSIFKADYRGYANLPIGHRGVARAAYYFSGQTQQIESNTNIVGPIDNNYIKTDTFGLESTVWSPCGYDGILNINSEVRIAPLTSPNPSLMTFDSADLKFTQVHYLVWQRC</sequence>
<dbReference type="eggNOG" id="ENOG502S0H4">
    <property type="taxonomic scope" value="Eukaryota"/>
</dbReference>
<dbReference type="KEGG" id="ela:UCREL1_5394"/>
<dbReference type="PANTHER" id="PTHR38847:SF1">
    <property type="entry name" value="PSEUDOURIDINE SYNTHASE RSUA_RLUA-LIKE DOMAIN-CONTAINING PROTEIN"/>
    <property type="match status" value="1"/>
</dbReference>
<dbReference type="InterPro" id="IPR025649">
    <property type="entry name" value="DUF4360"/>
</dbReference>
<name>M7TLL5_EUTLA</name>
<organism evidence="1 2">
    <name type="scientific">Eutypa lata (strain UCR-EL1)</name>
    <name type="common">Grapevine dieback disease fungus</name>
    <name type="synonym">Eutypa armeniacae</name>
    <dbReference type="NCBI Taxonomy" id="1287681"/>
    <lineage>
        <taxon>Eukaryota</taxon>
        <taxon>Fungi</taxon>
        <taxon>Dikarya</taxon>
        <taxon>Ascomycota</taxon>
        <taxon>Pezizomycotina</taxon>
        <taxon>Sordariomycetes</taxon>
        <taxon>Xylariomycetidae</taxon>
        <taxon>Xylariales</taxon>
        <taxon>Diatrypaceae</taxon>
        <taxon>Eutypa</taxon>
    </lineage>
</organism>
<gene>
    <name evidence="1" type="ORF">UCREL1_5394</name>
</gene>
<dbReference type="OrthoDB" id="152248at2759"/>
<dbReference type="AlphaFoldDB" id="M7TLL5"/>
<keyword evidence="2" id="KW-1185">Reference proteome</keyword>
<proteinExistence type="predicted"/>
<evidence type="ECO:0000313" key="2">
    <source>
        <dbReference type="Proteomes" id="UP000012174"/>
    </source>
</evidence>
<dbReference type="EMBL" id="KB706403">
    <property type="protein sequence ID" value="EMR67605.1"/>
    <property type="molecule type" value="Genomic_DNA"/>
</dbReference>
<dbReference type="Proteomes" id="UP000012174">
    <property type="component" value="Unassembled WGS sequence"/>
</dbReference>